<feature type="compositionally biased region" description="Basic and acidic residues" evidence="1">
    <location>
        <begin position="280"/>
        <end position="289"/>
    </location>
</feature>
<sequence length="604" mass="65496">MTLNITFVFLFSTLFVSTCCAGIVREAGPEEEAYAMKMWREMCLEGRRDFAMDGNNNPVFCAMDENNENNPATVKIVYPPIKLQKPKSSPENQIIVIDPPSHVYNHKITIQRDSTPAPKTTIYVRPQADQHRLEVIQQKTDENDSPPQPTILFLNREGGARMFNAKDGRASVSEKDSFEGQGSEQVEKGSRGDIFSNVGDTKLDITGQTDILGQSVVGSASSPINVIYSASSDGTNEESGVSSIGAISSQITGETLPEDEKPDNISSSVLSNGTSGTRDGNNEIRETITGERTSGSGSVLISTSYSSATASEDQDGNQYTVSIGRISSPESVSSTKTSQQDQISSDPSSTIGPSFPENDQVNPKIIGVNDNPTSSDIASVVSSVRSASYYQIPYSRYAEGPYAYVPSSFYPKSATDETYKVGISAFPSTFDTDSYAPSHAYTFPVEQQYENGQVEEQTASSFGNIQVQQSNPTTSDIKASSPVASGALTSNAEIYSANSNATFQPNEYSSKSTVSYSVGQAENSPVVELSAFYDQTNDTSGRSTTQKNKASRRQGRRKQHQQQKGSRTDGKQQPNIDLNGNATSSAFFQMDNTEMMHFSVRHPY</sequence>
<feature type="compositionally biased region" description="Basic residues" evidence="1">
    <location>
        <begin position="549"/>
        <end position="561"/>
    </location>
</feature>
<reference evidence="3 4" key="1">
    <citation type="submission" date="2015-12" db="EMBL/GenBank/DDBJ databases">
        <title>The genome of Folsomia candida.</title>
        <authorList>
            <person name="Faddeeva A."/>
            <person name="Derks M.F."/>
            <person name="Anvar Y."/>
            <person name="Smit S."/>
            <person name="Van Straalen N."/>
            <person name="Roelofs D."/>
        </authorList>
    </citation>
    <scope>NUCLEOTIDE SEQUENCE [LARGE SCALE GENOMIC DNA]</scope>
    <source>
        <strain evidence="3 4">VU population</strain>
        <tissue evidence="3">Whole body</tissue>
    </source>
</reference>
<evidence type="ECO:0000256" key="1">
    <source>
        <dbReference type="SAM" id="MobiDB-lite"/>
    </source>
</evidence>
<comment type="caution">
    <text evidence="3">The sequence shown here is derived from an EMBL/GenBank/DDBJ whole genome shotgun (WGS) entry which is preliminary data.</text>
</comment>
<dbReference type="Proteomes" id="UP000198287">
    <property type="component" value="Unassembled WGS sequence"/>
</dbReference>
<organism evidence="3 4">
    <name type="scientific">Folsomia candida</name>
    <name type="common">Springtail</name>
    <dbReference type="NCBI Taxonomy" id="158441"/>
    <lineage>
        <taxon>Eukaryota</taxon>
        <taxon>Metazoa</taxon>
        <taxon>Ecdysozoa</taxon>
        <taxon>Arthropoda</taxon>
        <taxon>Hexapoda</taxon>
        <taxon>Collembola</taxon>
        <taxon>Entomobryomorpha</taxon>
        <taxon>Isotomoidea</taxon>
        <taxon>Isotomidae</taxon>
        <taxon>Proisotominae</taxon>
        <taxon>Folsomia</taxon>
    </lineage>
</organism>
<feature type="chain" id="PRO_5012963122" description="DUF243 domain-containing protein" evidence="2">
    <location>
        <begin position="22"/>
        <end position="604"/>
    </location>
</feature>
<feature type="compositionally biased region" description="Low complexity" evidence="1">
    <location>
        <begin position="327"/>
        <end position="351"/>
    </location>
</feature>
<accession>A0A226EZ28</accession>
<feature type="signal peptide" evidence="2">
    <location>
        <begin position="1"/>
        <end position="21"/>
    </location>
</feature>
<feature type="region of interest" description="Disordered" evidence="1">
    <location>
        <begin position="326"/>
        <end position="358"/>
    </location>
</feature>
<dbReference type="AlphaFoldDB" id="A0A226EZ28"/>
<feature type="region of interest" description="Disordered" evidence="1">
    <location>
        <begin position="169"/>
        <end position="193"/>
    </location>
</feature>
<feature type="region of interest" description="Disordered" evidence="1">
    <location>
        <begin position="533"/>
        <end position="582"/>
    </location>
</feature>
<protein>
    <recommendedName>
        <fullName evidence="5">DUF243 domain-containing protein</fullName>
    </recommendedName>
</protein>
<proteinExistence type="predicted"/>
<feature type="compositionally biased region" description="Polar residues" evidence="1">
    <location>
        <begin position="290"/>
        <end position="299"/>
    </location>
</feature>
<evidence type="ECO:0000313" key="4">
    <source>
        <dbReference type="Proteomes" id="UP000198287"/>
    </source>
</evidence>
<feature type="compositionally biased region" description="Polar residues" evidence="1">
    <location>
        <begin position="264"/>
        <end position="279"/>
    </location>
</feature>
<evidence type="ECO:0008006" key="5">
    <source>
        <dbReference type="Google" id="ProtNLM"/>
    </source>
</evidence>
<feature type="compositionally biased region" description="Polar residues" evidence="1">
    <location>
        <begin position="533"/>
        <end position="548"/>
    </location>
</feature>
<feature type="compositionally biased region" description="Basic and acidic residues" evidence="1">
    <location>
        <begin position="169"/>
        <end position="178"/>
    </location>
</feature>
<evidence type="ECO:0000313" key="3">
    <source>
        <dbReference type="EMBL" id="OXA62845.1"/>
    </source>
</evidence>
<feature type="compositionally biased region" description="Polar residues" evidence="1">
    <location>
        <begin position="571"/>
        <end position="582"/>
    </location>
</feature>
<dbReference type="EMBL" id="LNIX01000001">
    <property type="protein sequence ID" value="OXA62845.1"/>
    <property type="molecule type" value="Genomic_DNA"/>
</dbReference>
<feature type="region of interest" description="Disordered" evidence="1">
    <location>
        <begin position="254"/>
        <end position="299"/>
    </location>
</feature>
<name>A0A226EZ28_FOLCA</name>
<keyword evidence="2" id="KW-0732">Signal</keyword>
<gene>
    <name evidence="3" type="ORF">Fcan01_01621</name>
</gene>
<keyword evidence="4" id="KW-1185">Reference proteome</keyword>
<evidence type="ECO:0000256" key="2">
    <source>
        <dbReference type="SAM" id="SignalP"/>
    </source>
</evidence>